<dbReference type="AlphaFoldDB" id="A0A835QBW7"/>
<dbReference type="SMART" id="SM00719">
    <property type="entry name" value="Plus3"/>
    <property type="match status" value="1"/>
</dbReference>
<evidence type="ECO:0000313" key="2">
    <source>
        <dbReference type="EMBL" id="KAG0468538.1"/>
    </source>
</evidence>
<dbReference type="Gene3D" id="3.90.70.200">
    <property type="entry name" value="Plus-3 domain"/>
    <property type="match status" value="1"/>
</dbReference>
<dbReference type="EMBL" id="JADCNM010000009">
    <property type="protein sequence ID" value="KAG0468538.1"/>
    <property type="molecule type" value="Genomic_DNA"/>
</dbReference>
<reference evidence="2 3" key="1">
    <citation type="journal article" date="2020" name="Nat. Food">
        <title>A phased Vanilla planifolia genome enables genetic improvement of flavour and production.</title>
        <authorList>
            <person name="Hasing T."/>
            <person name="Tang H."/>
            <person name="Brym M."/>
            <person name="Khazi F."/>
            <person name="Huang T."/>
            <person name="Chambers A.H."/>
        </authorList>
    </citation>
    <scope>NUCLEOTIDE SEQUENCE [LARGE SCALE GENOMIC DNA]</scope>
    <source>
        <tissue evidence="2">Leaf</tissue>
    </source>
</reference>
<evidence type="ECO:0000313" key="3">
    <source>
        <dbReference type="Proteomes" id="UP000639772"/>
    </source>
</evidence>
<gene>
    <name evidence="2" type="ORF">HPP92_017866</name>
</gene>
<proteinExistence type="predicted"/>
<evidence type="ECO:0000259" key="1">
    <source>
        <dbReference type="SMART" id="SM00719"/>
    </source>
</evidence>
<feature type="domain" description="Plus3" evidence="1">
    <location>
        <begin position="100"/>
        <end position="195"/>
    </location>
</feature>
<comment type="caution">
    <text evidence="2">The sequence shown here is derived from an EMBL/GenBank/DDBJ whole genome shotgun (WGS) entry which is preliminary data.</text>
</comment>
<name>A0A835QBW7_VANPL</name>
<dbReference type="OrthoDB" id="166375at2759"/>
<dbReference type="Pfam" id="PF03126">
    <property type="entry name" value="Plus-3"/>
    <property type="match status" value="1"/>
</dbReference>
<dbReference type="PANTHER" id="PTHR38940">
    <property type="entry name" value="PLUS3 DOMAIN-CONTAINING PROTEIN"/>
    <property type="match status" value="1"/>
</dbReference>
<accession>A0A835QBW7</accession>
<organism evidence="2 3">
    <name type="scientific">Vanilla planifolia</name>
    <name type="common">Vanilla</name>
    <dbReference type="NCBI Taxonomy" id="51239"/>
    <lineage>
        <taxon>Eukaryota</taxon>
        <taxon>Viridiplantae</taxon>
        <taxon>Streptophyta</taxon>
        <taxon>Embryophyta</taxon>
        <taxon>Tracheophyta</taxon>
        <taxon>Spermatophyta</taxon>
        <taxon>Magnoliopsida</taxon>
        <taxon>Liliopsida</taxon>
        <taxon>Asparagales</taxon>
        <taxon>Orchidaceae</taxon>
        <taxon>Vanilloideae</taxon>
        <taxon>Vanilleae</taxon>
        <taxon>Vanilla</taxon>
    </lineage>
</organism>
<protein>
    <recommendedName>
        <fullName evidence="1">Plus3 domain-containing protein</fullName>
    </recommendedName>
</protein>
<dbReference type="Proteomes" id="UP000639772">
    <property type="component" value="Chromosome 9"/>
</dbReference>
<dbReference type="GO" id="GO:0003677">
    <property type="term" value="F:DNA binding"/>
    <property type="evidence" value="ECO:0007669"/>
    <property type="project" value="InterPro"/>
</dbReference>
<dbReference type="InterPro" id="IPR004343">
    <property type="entry name" value="Plus-3_dom"/>
</dbReference>
<dbReference type="InterPro" id="IPR036128">
    <property type="entry name" value="Plus3-like_sf"/>
</dbReference>
<dbReference type="PANTHER" id="PTHR38940:SF4">
    <property type="entry name" value="OS01G0775100 PROTEIN"/>
    <property type="match status" value="1"/>
</dbReference>
<dbReference type="SUPFAM" id="SSF159042">
    <property type="entry name" value="Plus3-like"/>
    <property type="match status" value="1"/>
</dbReference>
<sequence>MDKNHQIGSFTTDDEANVLLSKDVQRDYQFIHESGAPQKESIEAKTNLYKNESADHCGNDLHMNGIEDSTNAKKVQDTPLCFWKNKFLDCQPSYKLKGIFLAVRKLRLSRNDITRLMKSSKGFNIGGLFLRLRLGKPDKGLGGTGYHVACINGSSSRSSISVCVGTSTYTVRSRFISNHDFEEHELKAWWLGKLRDGGRIPSKEELNDKLQMRIKLGF</sequence>